<evidence type="ECO:0000256" key="1">
    <source>
        <dbReference type="SAM" id="MobiDB-lite"/>
    </source>
</evidence>
<organism evidence="2 3">
    <name type="scientific">Phytophthora palmivora</name>
    <dbReference type="NCBI Taxonomy" id="4796"/>
    <lineage>
        <taxon>Eukaryota</taxon>
        <taxon>Sar</taxon>
        <taxon>Stramenopiles</taxon>
        <taxon>Oomycota</taxon>
        <taxon>Peronosporomycetes</taxon>
        <taxon>Peronosporales</taxon>
        <taxon>Peronosporaceae</taxon>
        <taxon>Phytophthora</taxon>
    </lineage>
</organism>
<feature type="compositionally biased region" description="Acidic residues" evidence="1">
    <location>
        <begin position="139"/>
        <end position="150"/>
    </location>
</feature>
<feature type="region of interest" description="Disordered" evidence="1">
    <location>
        <begin position="139"/>
        <end position="158"/>
    </location>
</feature>
<evidence type="ECO:0000313" key="2">
    <source>
        <dbReference type="EMBL" id="POM73106.1"/>
    </source>
</evidence>
<dbReference type="AlphaFoldDB" id="A0A2P4Y5M0"/>
<keyword evidence="3" id="KW-1185">Reference proteome</keyword>
<accession>A0A2P4Y5M0</accession>
<proteinExistence type="predicted"/>
<dbReference type="OrthoDB" id="162834at2759"/>
<reference evidence="2 3" key="1">
    <citation type="journal article" date="2017" name="Genome Biol. Evol.">
        <title>Phytophthora megakarya and P. palmivora, closely related causal agents of cacao black pod rot, underwent increases in genome sizes and gene numbers by different mechanisms.</title>
        <authorList>
            <person name="Ali S.S."/>
            <person name="Shao J."/>
            <person name="Lary D.J."/>
            <person name="Kronmiller B."/>
            <person name="Shen D."/>
            <person name="Strem M.D."/>
            <person name="Amoako-Attah I."/>
            <person name="Akrofi A.Y."/>
            <person name="Begoude B.A."/>
            <person name="Ten Hoopen G.M."/>
            <person name="Coulibaly K."/>
            <person name="Kebe B.I."/>
            <person name="Melnick R.L."/>
            <person name="Guiltinan M.J."/>
            <person name="Tyler B.M."/>
            <person name="Meinhardt L.W."/>
            <person name="Bailey B.A."/>
        </authorList>
    </citation>
    <scope>NUCLEOTIDE SEQUENCE [LARGE SCALE GENOMIC DNA]</scope>
    <source>
        <strain evidence="3">sbr112.9</strain>
    </source>
</reference>
<sequence>MAEWSFVGSDLVPVLADDSRDRTEFGSEHVSPGQLPLRGRFATRGRRVNSAPRTSRQLVIVLAGNTTEFNGSSGGDNELSVTGADSDMEKLFTKIGSPSYLPTPTEVLEGVRWLRENPAIAAGVVVGLTSYSVAKYYEYGDDSDDDDDNTTEERATQEEIARSVTALHLGLLTIDSTKKDRRHSAANSSTTTTSSLASSGGLRSRASSVFDKAYHEELQLNDHDGVAQVWSCLHEGKCPAGEQCSDPVWGWFVPAVSPSSSSSSYCITKGRGVAMTYYRFGQRLKMTRAVARAMARSSTGKRNSATIEKLVQTSKNRFGSAVGRPLGAALATFLDSGVAFNTSSEFLFFDGEDDDGT</sequence>
<comment type="caution">
    <text evidence="2">The sequence shown here is derived from an EMBL/GenBank/DDBJ whole genome shotgun (WGS) entry which is preliminary data.</text>
</comment>
<feature type="compositionally biased region" description="Low complexity" evidence="1">
    <location>
        <begin position="185"/>
        <end position="201"/>
    </location>
</feature>
<dbReference type="EMBL" id="NCKW01005287">
    <property type="protein sequence ID" value="POM73106.1"/>
    <property type="molecule type" value="Genomic_DNA"/>
</dbReference>
<protein>
    <submittedName>
        <fullName evidence="2">Uncharacterized protein</fullName>
    </submittedName>
</protein>
<evidence type="ECO:0000313" key="3">
    <source>
        <dbReference type="Proteomes" id="UP000237271"/>
    </source>
</evidence>
<feature type="region of interest" description="Disordered" evidence="1">
    <location>
        <begin position="178"/>
        <end position="201"/>
    </location>
</feature>
<dbReference type="Proteomes" id="UP000237271">
    <property type="component" value="Unassembled WGS sequence"/>
</dbReference>
<gene>
    <name evidence="2" type="ORF">PHPALM_10080</name>
</gene>
<name>A0A2P4Y5M0_9STRA</name>